<evidence type="ECO:0000256" key="1">
    <source>
        <dbReference type="SAM" id="MobiDB-lite"/>
    </source>
</evidence>
<proteinExistence type="predicted"/>
<feature type="signal peptide" evidence="2">
    <location>
        <begin position="1"/>
        <end position="27"/>
    </location>
</feature>
<evidence type="ECO:0000313" key="3">
    <source>
        <dbReference type="EMBL" id="TDY73307.1"/>
    </source>
</evidence>
<sequence>MVMKKTIVSRLAIVLFSLIFVSTNTEGYPTSFTSHLETKSYNPFSLFDFNNFHGSISEPNEEEARLDSFHQSQIYSSLSFYIPLPIEYFSESLTKLSVSPVSTDSLEKPKNRAPPTYYSI</sequence>
<feature type="chain" id="PRO_5020220071" evidence="2">
    <location>
        <begin position="28"/>
        <end position="120"/>
    </location>
</feature>
<keyword evidence="2" id="KW-0732">Signal</keyword>
<organism evidence="3 4">
    <name type="scientific">Leptospira meyeri</name>
    <dbReference type="NCBI Taxonomy" id="29508"/>
    <lineage>
        <taxon>Bacteria</taxon>
        <taxon>Pseudomonadati</taxon>
        <taxon>Spirochaetota</taxon>
        <taxon>Spirochaetia</taxon>
        <taxon>Leptospirales</taxon>
        <taxon>Leptospiraceae</taxon>
        <taxon>Leptospira</taxon>
    </lineage>
</organism>
<name>A0A4R8MZH8_LEPME</name>
<protein>
    <submittedName>
        <fullName evidence="3">Uncharacterized protein</fullName>
    </submittedName>
</protein>
<feature type="region of interest" description="Disordered" evidence="1">
    <location>
        <begin position="101"/>
        <end position="120"/>
    </location>
</feature>
<dbReference type="EMBL" id="SORO01000001">
    <property type="protein sequence ID" value="TDY73307.1"/>
    <property type="molecule type" value="Genomic_DNA"/>
</dbReference>
<reference evidence="3 4" key="1">
    <citation type="submission" date="2019-03" db="EMBL/GenBank/DDBJ databases">
        <title>Genomic Encyclopedia of Archaeal and Bacterial Type Strains, Phase II (KMG-II): from individual species to whole genera.</title>
        <authorList>
            <person name="Goeker M."/>
        </authorList>
    </citation>
    <scope>NUCLEOTIDE SEQUENCE [LARGE SCALE GENOMIC DNA]</scope>
    <source>
        <strain evidence="3 4">DSM 21537</strain>
    </source>
</reference>
<comment type="caution">
    <text evidence="3">The sequence shown here is derived from an EMBL/GenBank/DDBJ whole genome shotgun (WGS) entry which is preliminary data.</text>
</comment>
<evidence type="ECO:0000313" key="4">
    <source>
        <dbReference type="Proteomes" id="UP000294684"/>
    </source>
</evidence>
<keyword evidence="4" id="KW-1185">Reference proteome</keyword>
<accession>A0A4R8MZH8</accession>
<evidence type="ECO:0000256" key="2">
    <source>
        <dbReference type="SAM" id="SignalP"/>
    </source>
</evidence>
<dbReference type="Proteomes" id="UP000294684">
    <property type="component" value="Unassembled WGS sequence"/>
</dbReference>
<gene>
    <name evidence="3" type="ORF">CLV96_2336</name>
</gene>
<dbReference type="AlphaFoldDB" id="A0A4R8MZH8"/>